<sequence>MSSESKTCNNHTEKNGSWITLDGVQHRIHELSKYMRLTIQRKLFRTSSDFRLQPTVNYETEEFNHG</sequence>
<name>A0A016UU05_9BILA</name>
<organism evidence="1 2">
    <name type="scientific">Ancylostoma ceylanicum</name>
    <dbReference type="NCBI Taxonomy" id="53326"/>
    <lineage>
        <taxon>Eukaryota</taxon>
        <taxon>Metazoa</taxon>
        <taxon>Ecdysozoa</taxon>
        <taxon>Nematoda</taxon>
        <taxon>Chromadorea</taxon>
        <taxon>Rhabditida</taxon>
        <taxon>Rhabditina</taxon>
        <taxon>Rhabditomorpha</taxon>
        <taxon>Strongyloidea</taxon>
        <taxon>Ancylostomatidae</taxon>
        <taxon>Ancylostomatinae</taxon>
        <taxon>Ancylostoma</taxon>
    </lineage>
</organism>
<dbReference type="EMBL" id="JARK01001364">
    <property type="protein sequence ID" value="EYC18302.1"/>
    <property type="molecule type" value="Genomic_DNA"/>
</dbReference>
<comment type="caution">
    <text evidence="1">The sequence shown here is derived from an EMBL/GenBank/DDBJ whole genome shotgun (WGS) entry which is preliminary data.</text>
</comment>
<gene>
    <name evidence="1" type="primary">Acey_s0028.g1788</name>
    <name evidence="1" type="ORF">Y032_0028g1788</name>
</gene>
<reference evidence="2" key="1">
    <citation type="journal article" date="2015" name="Nat. Genet.">
        <title>The genome and transcriptome of the zoonotic hookworm Ancylostoma ceylanicum identify infection-specific gene families.</title>
        <authorList>
            <person name="Schwarz E.M."/>
            <person name="Hu Y."/>
            <person name="Antoshechkin I."/>
            <person name="Miller M.M."/>
            <person name="Sternberg P.W."/>
            <person name="Aroian R.V."/>
        </authorList>
    </citation>
    <scope>NUCLEOTIDE SEQUENCE</scope>
    <source>
        <strain evidence="2">HY135</strain>
    </source>
</reference>
<dbReference type="Proteomes" id="UP000024635">
    <property type="component" value="Unassembled WGS sequence"/>
</dbReference>
<keyword evidence="2" id="KW-1185">Reference proteome</keyword>
<protein>
    <submittedName>
        <fullName evidence="1">Uncharacterized protein</fullName>
    </submittedName>
</protein>
<evidence type="ECO:0000313" key="1">
    <source>
        <dbReference type="EMBL" id="EYC18302.1"/>
    </source>
</evidence>
<dbReference type="AlphaFoldDB" id="A0A016UU05"/>
<accession>A0A016UU05</accession>
<evidence type="ECO:0000313" key="2">
    <source>
        <dbReference type="Proteomes" id="UP000024635"/>
    </source>
</evidence>
<proteinExistence type="predicted"/>